<accession>A0ABX0HG46</accession>
<reference evidence="1 2" key="1">
    <citation type="submission" date="2020-03" db="EMBL/GenBank/DDBJ databases">
        <title>Cyclobacterium plantarum sp. nov., a marine bacterium isolated from a coastal-marine wetland.</title>
        <authorList>
            <person name="Sanchez-Porro C."/>
            <person name="Ventosa A."/>
            <person name="Amoozegar M."/>
        </authorList>
    </citation>
    <scope>NUCLEOTIDE SEQUENCE [LARGE SCALE GENOMIC DNA]</scope>
    <source>
        <strain evidence="1 2">GBPx2</strain>
    </source>
</reference>
<evidence type="ECO:0000313" key="2">
    <source>
        <dbReference type="Proteomes" id="UP000649799"/>
    </source>
</evidence>
<organism evidence="1 2">
    <name type="scientific">Cyclobacterium plantarum</name>
    <dbReference type="NCBI Taxonomy" id="2716263"/>
    <lineage>
        <taxon>Bacteria</taxon>
        <taxon>Pseudomonadati</taxon>
        <taxon>Bacteroidota</taxon>
        <taxon>Cytophagia</taxon>
        <taxon>Cytophagales</taxon>
        <taxon>Cyclobacteriaceae</taxon>
        <taxon>Cyclobacterium</taxon>
    </lineage>
</organism>
<sequence>MNPDAGEGCAVPALFSPARDFNAGNSGDLATGHPSSLVLIKQYQHLTDFEASSVGYRISTIFRDEKAN</sequence>
<name>A0ABX0HG46_9BACT</name>
<comment type="caution">
    <text evidence="1">The sequence shown here is derived from an EMBL/GenBank/DDBJ whole genome shotgun (WGS) entry which is preliminary data.</text>
</comment>
<protein>
    <submittedName>
        <fullName evidence="1">Uncharacterized protein</fullName>
    </submittedName>
</protein>
<dbReference type="Proteomes" id="UP000649799">
    <property type="component" value="Unassembled WGS sequence"/>
</dbReference>
<dbReference type="EMBL" id="JAANYN010000020">
    <property type="protein sequence ID" value="NHE59933.1"/>
    <property type="molecule type" value="Genomic_DNA"/>
</dbReference>
<gene>
    <name evidence="1" type="ORF">G9Q97_24275</name>
</gene>
<dbReference type="RefSeq" id="WP_166151791.1">
    <property type="nucleotide sequence ID" value="NZ_JAANYN010000020.1"/>
</dbReference>
<keyword evidence="2" id="KW-1185">Reference proteome</keyword>
<evidence type="ECO:0000313" key="1">
    <source>
        <dbReference type="EMBL" id="NHE59933.1"/>
    </source>
</evidence>
<proteinExistence type="predicted"/>